<name>A0ACB9R821_9MYRT</name>
<comment type="caution">
    <text evidence="1">The sequence shown here is derived from an EMBL/GenBank/DDBJ whole genome shotgun (WGS) entry which is preliminary data.</text>
</comment>
<dbReference type="EMBL" id="CM042883">
    <property type="protein sequence ID" value="KAI4375055.1"/>
    <property type="molecule type" value="Genomic_DNA"/>
</dbReference>
<gene>
    <name evidence="1" type="ORF">MLD38_012969</name>
</gene>
<accession>A0ACB9R821</accession>
<evidence type="ECO:0000313" key="2">
    <source>
        <dbReference type="Proteomes" id="UP001057402"/>
    </source>
</evidence>
<proteinExistence type="predicted"/>
<dbReference type="Proteomes" id="UP001057402">
    <property type="component" value="Chromosome 4"/>
</dbReference>
<reference evidence="2" key="1">
    <citation type="journal article" date="2023" name="Front. Plant Sci.">
        <title>Chromosomal-level genome assembly of Melastoma candidum provides insights into trichome evolution.</title>
        <authorList>
            <person name="Zhong Y."/>
            <person name="Wu W."/>
            <person name="Sun C."/>
            <person name="Zou P."/>
            <person name="Liu Y."/>
            <person name="Dai S."/>
            <person name="Zhou R."/>
        </authorList>
    </citation>
    <scope>NUCLEOTIDE SEQUENCE [LARGE SCALE GENOMIC DNA]</scope>
</reference>
<keyword evidence="2" id="KW-1185">Reference proteome</keyword>
<organism evidence="1 2">
    <name type="scientific">Melastoma candidum</name>
    <dbReference type="NCBI Taxonomy" id="119954"/>
    <lineage>
        <taxon>Eukaryota</taxon>
        <taxon>Viridiplantae</taxon>
        <taxon>Streptophyta</taxon>
        <taxon>Embryophyta</taxon>
        <taxon>Tracheophyta</taxon>
        <taxon>Spermatophyta</taxon>
        <taxon>Magnoliopsida</taxon>
        <taxon>eudicotyledons</taxon>
        <taxon>Gunneridae</taxon>
        <taxon>Pentapetalae</taxon>
        <taxon>rosids</taxon>
        <taxon>malvids</taxon>
        <taxon>Myrtales</taxon>
        <taxon>Melastomataceae</taxon>
        <taxon>Melastomatoideae</taxon>
        <taxon>Melastomateae</taxon>
        <taxon>Melastoma</taxon>
    </lineage>
</organism>
<evidence type="ECO:0000313" key="1">
    <source>
        <dbReference type="EMBL" id="KAI4375055.1"/>
    </source>
</evidence>
<protein>
    <submittedName>
        <fullName evidence="1">Uncharacterized protein</fullName>
    </submittedName>
</protein>
<sequence length="324" mass="35364">MEGMGGFSDAEFDLLGMLFPGCEPDSVSLSQYPLVDDGSLHALNAVGVNTAGFDEDYSFCSSLVNTGDSRFQWNSDLYVPAMDYSTVVNSERVLEEKVTEDSQVGTGDGVPGEGPIVAGRRSKHKRKSASSCKSTDTAVEISETPKKRPRQSSVKRQGSVRTRRSKKPADAVDNETNDDKNNGDGENPRREGQSPITSCSSEEDVNSQQLSASDDLNPKASSSANNNVVAGVKPRAGRGAATDPQSLYARKRRERINERLKILQNLIPNGTKVDISTMLEEAVHYVKFLQVQIKLLSSDEMWMYAPIAYNGKDIGLNRLFSSQL</sequence>